<protein>
    <submittedName>
        <fullName evidence="1">Uncharacterized protein</fullName>
    </submittedName>
</protein>
<accession>A0A2A6RIA9</accession>
<keyword evidence="2" id="KW-1185">Reference proteome</keyword>
<dbReference type="OrthoDB" id="2753784at2"/>
<dbReference type="Proteomes" id="UP000220527">
    <property type="component" value="Unassembled WGS sequence"/>
</dbReference>
<dbReference type="RefSeq" id="WP_133117007.1">
    <property type="nucleotide sequence ID" value="NZ_NQWI01000059.1"/>
</dbReference>
<sequence length="82" mass="9267">MHSPYFTPWQPNLIRQVLTTESRQKARALFLQTHRPLRQVRVDFCKDAPLAGQFVGEEAIYALLAAGALDADNRLFLLLGEA</sequence>
<reference evidence="2" key="1">
    <citation type="submission" date="2017-08" db="EMBL/GenBank/DDBJ databases">
        <authorList>
            <person name="Grouzdev D.S."/>
            <person name="Gaisin V.A."/>
            <person name="Rysina M.S."/>
            <person name="Gorlenko V.M."/>
        </authorList>
    </citation>
    <scope>NUCLEOTIDE SEQUENCE [LARGE SCALE GENOMIC DNA]</scope>
    <source>
        <strain evidence="2">Kir15-3F</strain>
    </source>
</reference>
<name>A0A2A6RIA9_9CHLR</name>
<feature type="non-terminal residue" evidence="1">
    <location>
        <position position="82"/>
    </location>
</feature>
<proteinExistence type="predicted"/>
<gene>
    <name evidence="1" type="ORF">CJ255_13105</name>
</gene>
<evidence type="ECO:0000313" key="2">
    <source>
        <dbReference type="Proteomes" id="UP000220527"/>
    </source>
</evidence>
<comment type="caution">
    <text evidence="1">The sequence shown here is derived from an EMBL/GenBank/DDBJ whole genome shotgun (WGS) entry which is preliminary data.</text>
</comment>
<dbReference type="AlphaFoldDB" id="A0A2A6RIA9"/>
<dbReference type="EMBL" id="NQWI01000059">
    <property type="protein sequence ID" value="PDW02619.1"/>
    <property type="molecule type" value="Genomic_DNA"/>
</dbReference>
<organism evidence="1 2">
    <name type="scientific">Candidatus Viridilinea mediisalina</name>
    <dbReference type="NCBI Taxonomy" id="2024553"/>
    <lineage>
        <taxon>Bacteria</taxon>
        <taxon>Bacillati</taxon>
        <taxon>Chloroflexota</taxon>
        <taxon>Chloroflexia</taxon>
        <taxon>Chloroflexales</taxon>
        <taxon>Chloroflexineae</taxon>
        <taxon>Oscillochloridaceae</taxon>
        <taxon>Candidatus Viridilinea</taxon>
    </lineage>
</organism>
<evidence type="ECO:0000313" key="1">
    <source>
        <dbReference type="EMBL" id="PDW02619.1"/>
    </source>
</evidence>